<comment type="cofactor">
    <cofactor evidence="1">
        <name>Zn(2+)</name>
        <dbReference type="ChEBI" id="CHEBI:29105"/>
    </cofactor>
</comment>
<evidence type="ECO:0000313" key="9">
    <source>
        <dbReference type="EMBL" id="MDJ1181742.1"/>
    </source>
</evidence>
<dbReference type="EMBL" id="JAQOSQ010000001">
    <property type="protein sequence ID" value="MDJ1181742.1"/>
    <property type="molecule type" value="Genomic_DNA"/>
</dbReference>
<name>A0ABT7BRB6_9CYAN</name>
<evidence type="ECO:0000256" key="3">
    <source>
        <dbReference type="ARBA" id="ARBA00012925"/>
    </source>
</evidence>
<sequence length="298" mass="33371">MKKLIRGLDEFRKTYVPDRQDLLEQLSHGQKPRVLFITCSDSRIAPNLITSTDIGELFIIRNAGNIVPPFGAANGGEGGTIEYAITALGIEQVIICGHSHCGAMKGLLKLNKLQADMPLVYDWLKHAESTRRLVLDNYPHQSGEELIETLVAENVLIQIENLKTYPMVRAKIHQGKLKIYGWIYEIETGEVLAYDAETHTYLPPQSQLLDEDSLTLRTCDPNSQMSSEKLNNIRAKLNALLSVTPHSAGAAQLAIRSLQELFEDASKSGMANGELRDYHFRFAEPVQVWARKVTEPVY</sequence>
<dbReference type="SUPFAM" id="SSF53056">
    <property type="entry name" value="beta-carbonic anhydrase, cab"/>
    <property type="match status" value="1"/>
</dbReference>
<comment type="similarity">
    <text evidence="2 8">Belongs to the beta-class carbonic anhydrase family.</text>
</comment>
<evidence type="ECO:0000256" key="7">
    <source>
        <dbReference type="ARBA" id="ARBA00048348"/>
    </source>
</evidence>
<evidence type="ECO:0000256" key="6">
    <source>
        <dbReference type="ARBA" id="ARBA00023239"/>
    </source>
</evidence>
<dbReference type="SMART" id="SM00947">
    <property type="entry name" value="Pro_CA"/>
    <property type="match status" value="1"/>
</dbReference>
<keyword evidence="6 8" id="KW-0456">Lyase</keyword>
<dbReference type="Proteomes" id="UP001232992">
    <property type="component" value="Unassembled WGS sequence"/>
</dbReference>
<evidence type="ECO:0000256" key="4">
    <source>
        <dbReference type="ARBA" id="ARBA00022723"/>
    </source>
</evidence>
<dbReference type="RefSeq" id="WP_283756396.1">
    <property type="nucleotide sequence ID" value="NZ_JAQOSQ010000001.1"/>
</dbReference>
<protein>
    <recommendedName>
        <fullName evidence="3 8">Carbonic anhydrase</fullName>
        <ecNumber evidence="3 8">4.2.1.1</ecNumber>
    </recommendedName>
    <alternativeName>
        <fullName evidence="8">Carbonate dehydratase</fullName>
    </alternativeName>
</protein>
<dbReference type="CDD" id="cd00884">
    <property type="entry name" value="beta_CA_cladeB"/>
    <property type="match status" value="1"/>
</dbReference>
<evidence type="ECO:0000256" key="1">
    <source>
        <dbReference type="ARBA" id="ARBA00001947"/>
    </source>
</evidence>
<dbReference type="PANTHER" id="PTHR11002:SF76">
    <property type="entry name" value="CARBONIC ANHYDRASE"/>
    <property type="match status" value="1"/>
</dbReference>
<comment type="caution">
    <text evidence="9">The sequence shown here is derived from an EMBL/GenBank/DDBJ whole genome shotgun (WGS) entry which is preliminary data.</text>
</comment>
<accession>A0ABT7BRB6</accession>
<evidence type="ECO:0000256" key="2">
    <source>
        <dbReference type="ARBA" id="ARBA00006217"/>
    </source>
</evidence>
<dbReference type="PROSITE" id="PS00704">
    <property type="entry name" value="PROK_CO2_ANHYDRASE_1"/>
    <property type="match status" value="1"/>
</dbReference>
<dbReference type="EC" id="4.2.1.1" evidence="3 8"/>
<dbReference type="Gene3D" id="3.40.1050.10">
    <property type="entry name" value="Carbonic anhydrase"/>
    <property type="match status" value="1"/>
</dbReference>
<keyword evidence="5 8" id="KW-0862">Zinc</keyword>
<dbReference type="PROSITE" id="PS00705">
    <property type="entry name" value="PROK_CO2_ANHYDRASE_2"/>
    <property type="match status" value="1"/>
</dbReference>
<dbReference type="Pfam" id="PF00484">
    <property type="entry name" value="Pro_CA"/>
    <property type="match status" value="1"/>
</dbReference>
<organism evidence="9 10">
    <name type="scientific">Roseofilum casamattae BLCC-M143</name>
    <dbReference type="NCBI Taxonomy" id="3022442"/>
    <lineage>
        <taxon>Bacteria</taxon>
        <taxon>Bacillati</taxon>
        <taxon>Cyanobacteriota</taxon>
        <taxon>Cyanophyceae</taxon>
        <taxon>Desertifilales</taxon>
        <taxon>Desertifilaceae</taxon>
        <taxon>Roseofilum</taxon>
        <taxon>Roseofilum casamattae</taxon>
    </lineage>
</organism>
<dbReference type="InterPro" id="IPR001765">
    <property type="entry name" value="Carbonic_anhydrase"/>
</dbReference>
<reference evidence="9 10" key="1">
    <citation type="submission" date="2023-01" db="EMBL/GenBank/DDBJ databases">
        <title>Novel diversity within Roseofilum (Cyanobacteria; Desertifilaceae) from marine benthic mats with descriptions of four novel species.</title>
        <authorList>
            <person name="Wang Y."/>
            <person name="Berthold D.E."/>
            <person name="Hu J."/>
            <person name="Lefler F.W."/>
            <person name="Laughinghouse H.D. IV."/>
        </authorList>
    </citation>
    <scope>NUCLEOTIDE SEQUENCE [LARGE SCALE GENOMIC DNA]</scope>
    <source>
        <strain evidence="9 10">BLCC-M143</strain>
    </source>
</reference>
<dbReference type="InterPro" id="IPR036874">
    <property type="entry name" value="Carbonic_anhydrase_sf"/>
</dbReference>
<evidence type="ECO:0000256" key="5">
    <source>
        <dbReference type="ARBA" id="ARBA00022833"/>
    </source>
</evidence>
<keyword evidence="10" id="KW-1185">Reference proteome</keyword>
<dbReference type="InterPro" id="IPR015892">
    <property type="entry name" value="Carbonic_anhydrase_CS"/>
</dbReference>
<evidence type="ECO:0000313" key="10">
    <source>
        <dbReference type="Proteomes" id="UP001232992"/>
    </source>
</evidence>
<keyword evidence="4" id="KW-0479">Metal-binding</keyword>
<comment type="catalytic activity">
    <reaction evidence="7 8">
        <text>hydrogencarbonate + H(+) = CO2 + H2O</text>
        <dbReference type="Rhea" id="RHEA:10748"/>
        <dbReference type="ChEBI" id="CHEBI:15377"/>
        <dbReference type="ChEBI" id="CHEBI:15378"/>
        <dbReference type="ChEBI" id="CHEBI:16526"/>
        <dbReference type="ChEBI" id="CHEBI:17544"/>
        <dbReference type="EC" id="4.2.1.1"/>
    </reaction>
</comment>
<evidence type="ECO:0000256" key="8">
    <source>
        <dbReference type="RuleBase" id="RU003956"/>
    </source>
</evidence>
<gene>
    <name evidence="9" type="ORF">PMH09_00915</name>
</gene>
<dbReference type="InterPro" id="IPR045066">
    <property type="entry name" value="Beta_CA_cladeB"/>
</dbReference>
<proteinExistence type="inferred from homology"/>
<comment type="function">
    <text evidence="8">Reversible hydration of carbon dioxide.</text>
</comment>
<dbReference type="PANTHER" id="PTHR11002">
    <property type="entry name" value="CARBONIC ANHYDRASE"/>
    <property type="match status" value="1"/>
</dbReference>